<dbReference type="Gene3D" id="2.120.10.70">
    <property type="entry name" value="Fucose-specific lectin"/>
    <property type="match status" value="1"/>
</dbReference>
<dbReference type="Proteomes" id="UP000054166">
    <property type="component" value="Unassembled WGS sequence"/>
</dbReference>
<keyword evidence="2" id="KW-1185">Reference proteome</keyword>
<reference evidence="1 2" key="1">
    <citation type="submission" date="2014-04" db="EMBL/GenBank/DDBJ databases">
        <authorList>
            <consortium name="DOE Joint Genome Institute"/>
            <person name="Kuo A."/>
            <person name="Tarkka M."/>
            <person name="Buscot F."/>
            <person name="Kohler A."/>
            <person name="Nagy L.G."/>
            <person name="Floudas D."/>
            <person name="Copeland A."/>
            <person name="Barry K.W."/>
            <person name="Cichocki N."/>
            <person name="Veneault-Fourrey C."/>
            <person name="LaButti K."/>
            <person name="Lindquist E.A."/>
            <person name="Lipzen A."/>
            <person name="Lundell T."/>
            <person name="Morin E."/>
            <person name="Murat C."/>
            <person name="Sun H."/>
            <person name="Tunlid A."/>
            <person name="Henrissat B."/>
            <person name="Grigoriev I.V."/>
            <person name="Hibbett D.S."/>
            <person name="Martin F."/>
            <person name="Nordberg H.P."/>
            <person name="Cantor M.N."/>
            <person name="Hua S.X."/>
        </authorList>
    </citation>
    <scope>NUCLEOTIDE SEQUENCE [LARGE SCALE GENOMIC DNA]</scope>
    <source>
        <strain evidence="1 2">F 1598</strain>
    </source>
</reference>
<gene>
    <name evidence="1" type="ORF">PILCRDRAFT_825446</name>
</gene>
<dbReference type="HOGENOM" id="CLU_804208_0_0_1"/>
<evidence type="ECO:0008006" key="3">
    <source>
        <dbReference type="Google" id="ProtNLM"/>
    </source>
</evidence>
<dbReference type="EMBL" id="KN833026">
    <property type="protein sequence ID" value="KIM77285.1"/>
    <property type="molecule type" value="Genomic_DNA"/>
</dbReference>
<dbReference type="AlphaFoldDB" id="A0A0C3EXN3"/>
<sequence>MVYLPDTAITTLSIGNNIYTYAQKYEGFLTECRGELQNGTYSYEGQADVLARYSGKAVRAKAPKLFTPLAAAYIGPSTRYLFFVDDANILRGVKTTSNGWQEETGLAQLNVSCAHYSQLTAITIFENNFQAICLYYQMNERTAGITMLSYSTKTNAWVRGVPDMTPRPPPPPPPPIRDPPLHGTSITAVRTRPGLEIIKGSKMPMVYLQWDTLALAHAQEAKVGPIGSLDLKFAPHTSLTTVDDGKNLYCFYTSSNTNNIKVIVIGGGVASNPRIVATPTPRSAIAAVLPTPTTIVLFYQALNREEGVVELRGGAFPKDAAENSLTQVDWVALA</sequence>
<dbReference type="OrthoDB" id="3215839at2759"/>
<reference evidence="2" key="2">
    <citation type="submission" date="2015-01" db="EMBL/GenBank/DDBJ databases">
        <title>Evolutionary Origins and Diversification of the Mycorrhizal Mutualists.</title>
        <authorList>
            <consortium name="DOE Joint Genome Institute"/>
            <consortium name="Mycorrhizal Genomics Consortium"/>
            <person name="Kohler A."/>
            <person name="Kuo A."/>
            <person name="Nagy L.G."/>
            <person name="Floudas D."/>
            <person name="Copeland A."/>
            <person name="Barry K.W."/>
            <person name="Cichocki N."/>
            <person name="Veneault-Fourrey C."/>
            <person name="LaButti K."/>
            <person name="Lindquist E.A."/>
            <person name="Lipzen A."/>
            <person name="Lundell T."/>
            <person name="Morin E."/>
            <person name="Murat C."/>
            <person name="Riley R."/>
            <person name="Ohm R."/>
            <person name="Sun H."/>
            <person name="Tunlid A."/>
            <person name="Henrissat B."/>
            <person name="Grigoriev I.V."/>
            <person name="Hibbett D.S."/>
            <person name="Martin F."/>
        </authorList>
    </citation>
    <scope>NUCLEOTIDE SEQUENCE [LARGE SCALE GENOMIC DNA]</scope>
    <source>
        <strain evidence="2">F 1598</strain>
    </source>
</reference>
<evidence type="ECO:0000313" key="2">
    <source>
        <dbReference type="Proteomes" id="UP000054166"/>
    </source>
</evidence>
<dbReference type="SUPFAM" id="SSF89372">
    <property type="entry name" value="Fucose-specific lectin"/>
    <property type="match status" value="1"/>
</dbReference>
<name>A0A0C3EXN3_PILCF</name>
<protein>
    <recommendedName>
        <fullName evidence="3">Fucose-specific lectin</fullName>
    </recommendedName>
</protein>
<proteinExistence type="predicted"/>
<accession>A0A0C3EXN3</accession>
<evidence type="ECO:0000313" key="1">
    <source>
        <dbReference type="EMBL" id="KIM77285.1"/>
    </source>
</evidence>
<dbReference type="InParanoid" id="A0A0C3EXN3"/>
<organism evidence="1 2">
    <name type="scientific">Piloderma croceum (strain F 1598)</name>
    <dbReference type="NCBI Taxonomy" id="765440"/>
    <lineage>
        <taxon>Eukaryota</taxon>
        <taxon>Fungi</taxon>
        <taxon>Dikarya</taxon>
        <taxon>Basidiomycota</taxon>
        <taxon>Agaricomycotina</taxon>
        <taxon>Agaricomycetes</taxon>
        <taxon>Agaricomycetidae</taxon>
        <taxon>Atheliales</taxon>
        <taxon>Atheliaceae</taxon>
        <taxon>Piloderma</taxon>
    </lineage>
</organism>
<dbReference type="STRING" id="765440.A0A0C3EXN3"/>